<reference evidence="1 2" key="1">
    <citation type="submission" date="2015-10" db="EMBL/GenBank/DDBJ databases">
        <title>Genome analyses suggest a sexual origin of heterokaryosis in a supposedly ancient asexual fungus.</title>
        <authorList>
            <person name="Ropars J."/>
            <person name="Sedzielewska K."/>
            <person name="Noel J."/>
            <person name="Charron P."/>
            <person name="Farinelli L."/>
            <person name="Marton T."/>
            <person name="Kruger M."/>
            <person name="Pelin A."/>
            <person name="Brachmann A."/>
            <person name="Corradi N."/>
        </authorList>
    </citation>
    <scope>NUCLEOTIDE SEQUENCE [LARGE SCALE GENOMIC DNA]</scope>
    <source>
        <strain evidence="1 2">A4</strain>
    </source>
</reference>
<dbReference type="Proteomes" id="UP000234323">
    <property type="component" value="Unassembled WGS sequence"/>
</dbReference>
<name>A0A2I1HE55_9GLOM</name>
<dbReference type="VEuPathDB" id="FungiDB:FUN_001692"/>
<accession>A0A2I1HE55</accession>
<dbReference type="SUPFAM" id="SSF46689">
    <property type="entry name" value="Homeodomain-like"/>
    <property type="match status" value="1"/>
</dbReference>
<gene>
    <name evidence="1" type="ORF">RhiirA4_478026</name>
</gene>
<comment type="caution">
    <text evidence="1">The sequence shown here is derived from an EMBL/GenBank/DDBJ whole genome shotgun (WGS) entry which is preliminary data.</text>
</comment>
<dbReference type="EMBL" id="LLXI01002449">
    <property type="protein sequence ID" value="PKY57158.1"/>
    <property type="molecule type" value="Genomic_DNA"/>
</dbReference>
<proteinExistence type="predicted"/>
<evidence type="ECO:0008006" key="3">
    <source>
        <dbReference type="Google" id="ProtNLM"/>
    </source>
</evidence>
<sequence length="142" mass="17247">MPRASFNKDIDAIIVNTMKIFHHRSDCFDIISKKIPDRNKRQIVFRWRNTLDPRLCGDSLTLQEKNFIDNEIFVYLNCNKIINWRKIIENVERHFGRRHGDRKLKYYWFKVKKYQREITGVAKEPMFAPAFNNNPFKMHPIF</sequence>
<evidence type="ECO:0000313" key="2">
    <source>
        <dbReference type="Proteomes" id="UP000234323"/>
    </source>
</evidence>
<evidence type="ECO:0000313" key="1">
    <source>
        <dbReference type="EMBL" id="PKY57158.1"/>
    </source>
</evidence>
<keyword evidence="2" id="KW-1185">Reference proteome</keyword>
<dbReference type="AlphaFoldDB" id="A0A2I1HE55"/>
<organism evidence="1 2">
    <name type="scientific">Rhizophagus irregularis</name>
    <dbReference type="NCBI Taxonomy" id="588596"/>
    <lineage>
        <taxon>Eukaryota</taxon>
        <taxon>Fungi</taxon>
        <taxon>Fungi incertae sedis</taxon>
        <taxon>Mucoromycota</taxon>
        <taxon>Glomeromycotina</taxon>
        <taxon>Glomeromycetes</taxon>
        <taxon>Glomerales</taxon>
        <taxon>Glomeraceae</taxon>
        <taxon>Rhizophagus</taxon>
    </lineage>
</organism>
<dbReference type="InterPro" id="IPR009057">
    <property type="entry name" value="Homeodomain-like_sf"/>
</dbReference>
<protein>
    <recommendedName>
        <fullName evidence="3">HTH myb-type domain-containing protein</fullName>
    </recommendedName>
</protein>
<dbReference type="OrthoDB" id="2143914at2759"/>